<organism evidence="1 2">
    <name type="scientific">Thermomonospora cellulosilytica</name>
    <dbReference type="NCBI Taxonomy" id="1411118"/>
    <lineage>
        <taxon>Bacteria</taxon>
        <taxon>Bacillati</taxon>
        <taxon>Actinomycetota</taxon>
        <taxon>Actinomycetes</taxon>
        <taxon>Streptosporangiales</taxon>
        <taxon>Thermomonosporaceae</taxon>
        <taxon>Thermomonospora</taxon>
    </lineage>
</organism>
<accession>A0A7W3N1I7</accession>
<dbReference type="AlphaFoldDB" id="A0A7W3N1I7"/>
<dbReference type="Proteomes" id="UP000539313">
    <property type="component" value="Unassembled WGS sequence"/>
</dbReference>
<reference evidence="1 2" key="1">
    <citation type="submission" date="2020-08" db="EMBL/GenBank/DDBJ databases">
        <title>Sequencing the genomes of 1000 actinobacteria strains.</title>
        <authorList>
            <person name="Klenk H.-P."/>
        </authorList>
    </citation>
    <scope>NUCLEOTIDE SEQUENCE [LARGE SCALE GENOMIC DNA]</scope>
    <source>
        <strain evidence="1 2">DSM 45823</strain>
    </source>
</reference>
<proteinExistence type="predicted"/>
<keyword evidence="2" id="KW-1185">Reference proteome</keyword>
<sequence>MSTASADLGPHTVCATHTDHKLACEEYDALRARAGDRCEICGETSALTLHIDHDRRIDAIHAVRGLLCAACNVFMGRVDQGARDWPAAEEYERNAWYLGRTYVMPQHGVHPRWRAEALETARCLGIGLRTGRHAVTLPDDRRRWVDAFRQVCAARQPSRVETLRFWHYLRHQFWLRPLPEPLAGSMDRVLTRVLQRREAVLALASTLECPYCGVMSGPCVAGRSRKPSAHLHEGRRLRAQRQYDDAPL</sequence>
<dbReference type="InterPro" id="IPR044925">
    <property type="entry name" value="His-Me_finger_sf"/>
</dbReference>
<gene>
    <name evidence="1" type="ORF">HNR21_004742</name>
</gene>
<dbReference type="SUPFAM" id="SSF54060">
    <property type="entry name" value="His-Me finger endonucleases"/>
    <property type="match status" value="1"/>
</dbReference>
<dbReference type="InterPro" id="IPR004211">
    <property type="entry name" value="Endonuclease_7"/>
</dbReference>
<dbReference type="Gene3D" id="3.40.1800.10">
    <property type="entry name" value="His-Me finger endonucleases"/>
    <property type="match status" value="1"/>
</dbReference>
<evidence type="ECO:0000313" key="1">
    <source>
        <dbReference type="EMBL" id="MBA9005860.1"/>
    </source>
</evidence>
<dbReference type="Pfam" id="PF02945">
    <property type="entry name" value="Endonuclease_7"/>
    <property type="match status" value="1"/>
</dbReference>
<dbReference type="InterPro" id="IPR038563">
    <property type="entry name" value="Endonuclease_7_sf"/>
</dbReference>
<protein>
    <submittedName>
        <fullName evidence="1">Uncharacterized protein (DUF2237 family)</fullName>
    </submittedName>
</protein>
<comment type="caution">
    <text evidence="1">The sequence shown here is derived from an EMBL/GenBank/DDBJ whole genome shotgun (WGS) entry which is preliminary data.</text>
</comment>
<dbReference type="EMBL" id="JACJII010000001">
    <property type="protein sequence ID" value="MBA9005860.1"/>
    <property type="molecule type" value="Genomic_DNA"/>
</dbReference>
<evidence type="ECO:0000313" key="2">
    <source>
        <dbReference type="Proteomes" id="UP000539313"/>
    </source>
</evidence>
<dbReference type="RefSeq" id="WP_182706918.1">
    <property type="nucleotide sequence ID" value="NZ_JACJII010000001.1"/>
</dbReference>
<name>A0A7W3N1I7_9ACTN</name>